<protein>
    <submittedName>
        <fullName evidence="3">Dimethylaniline monooxygenase, N-oxide-forming</fullName>
    </submittedName>
</protein>
<dbReference type="InterPro" id="IPR015943">
    <property type="entry name" value="WD40/YVTN_repeat-like_dom_sf"/>
</dbReference>
<dbReference type="SUPFAM" id="SSF50978">
    <property type="entry name" value="WD40 repeat-like"/>
    <property type="match status" value="1"/>
</dbReference>
<keyword evidence="3" id="KW-0560">Oxidoreductase</keyword>
<comment type="caution">
    <text evidence="3">The sequence shown here is derived from an EMBL/GenBank/DDBJ whole genome shotgun (WGS) entry which is preliminary data.</text>
</comment>
<evidence type="ECO:0000313" key="3">
    <source>
        <dbReference type="EMBL" id="GFA77088.1"/>
    </source>
</evidence>
<name>A0A699K983_TANCI</name>
<evidence type="ECO:0000256" key="2">
    <source>
        <dbReference type="ARBA" id="ARBA00022737"/>
    </source>
</evidence>
<dbReference type="Gene3D" id="2.130.10.10">
    <property type="entry name" value="YVTN repeat-like/Quinoprotein amine dehydrogenase"/>
    <property type="match status" value="1"/>
</dbReference>
<keyword evidence="1" id="KW-0853">WD repeat</keyword>
<dbReference type="PANTHER" id="PTHR14221:SF47">
    <property type="entry name" value="DYNEIN REGULATOR LIS1-RELATED"/>
    <property type="match status" value="1"/>
</dbReference>
<keyword evidence="3" id="KW-0503">Monooxygenase</keyword>
<sequence length="187" mass="21360">MWKLIYSHQLCGSIDGKVCIWDVHSCHVTDWIDLGDIVSAVCYNPDGKGSIVGTLDGKCSFYDITVTLYKPTEKRGHDNKLSSKRNIMEKKQITIIGAKVDDLLTCKYYLSKEDLPTQQETIDYIHSYVKHFQLMPHINFRSRVKGISYDEPSSDSWVIWNGTGDLFPPQSKWNITIKNTKTATTHV</sequence>
<gene>
    <name evidence="3" type="ORF">Tci_649060</name>
</gene>
<proteinExistence type="predicted"/>
<keyword evidence="2" id="KW-0677">Repeat</keyword>
<dbReference type="Gene3D" id="3.50.50.60">
    <property type="entry name" value="FAD/NAD(P)-binding domain"/>
    <property type="match status" value="1"/>
</dbReference>
<accession>A0A699K983</accession>
<dbReference type="InterPro" id="IPR036322">
    <property type="entry name" value="WD40_repeat_dom_sf"/>
</dbReference>
<dbReference type="EMBL" id="BKCJ010484696">
    <property type="protein sequence ID" value="GFA77088.1"/>
    <property type="molecule type" value="Genomic_DNA"/>
</dbReference>
<reference evidence="3" key="1">
    <citation type="journal article" date="2019" name="Sci. Rep.">
        <title>Draft genome of Tanacetum cinerariifolium, the natural source of mosquito coil.</title>
        <authorList>
            <person name="Yamashiro T."/>
            <person name="Shiraishi A."/>
            <person name="Satake H."/>
            <person name="Nakayama K."/>
        </authorList>
    </citation>
    <scope>NUCLEOTIDE SEQUENCE</scope>
</reference>
<organism evidence="3">
    <name type="scientific">Tanacetum cinerariifolium</name>
    <name type="common">Dalmatian daisy</name>
    <name type="synonym">Chrysanthemum cinerariifolium</name>
    <dbReference type="NCBI Taxonomy" id="118510"/>
    <lineage>
        <taxon>Eukaryota</taxon>
        <taxon>Viridiplantae</taxon>
        <taxon>Streptophyta</taxon>
        <taxon>Embryophyta</taxon>
        <taxon>Tracheophyta</taxon>
        <taxon>Spermatophyta</taxon>
        <taxon>Magnoliopsida</taxon>
        <taxon>eudicotyledons</taxon>
        <taxon>Gunneridae</taxon>
        <taxon>Pentapetalae</taxon>
        <taxon>asterids</taxon>
        <taxon>campanulids</taxon>
        <taxon>Asterales</taxon>
        <taxon>Asteraceae</taxon>
        <taxon>Asteroideae</taxon>
        <taxon>Anthemideae</taxon>
        <taxon>Anthemidinae</taxon>
        <taxon>Tanacetum</taxon>
    </lineage>
</organism>
<evidence type="ECO:0000256" key="1">
    <source>
        <dbReference type="ARBA" id="ARBA00022574"/>
    </source>
</evidence>
<dbReference type="InterPro" id="IPR036188">
    <property type="entry name" value="FAD/NAD-bd_sf"/>
</dbReference>
<dbReference type="AlphaFoldDB" id="A0A699K983"/>
<dbReference type="InterPro" id="IPR040324">
    <property type="entry name" value="WDR44/Dgr2"/>
</dbReference>
<dbReference type="PANTHER" id="PTHR14221">
    <property type="entry name" value="WD REPEAT DOMAIN 44"/>
    <property type="match status" value="1"/>
</dbReference>
<dbReference type="GO" id="GO:0004497">
    <property type="term" value="F:monooxygenase activity"/>
    <property type="evidence" value="ECO:0007669"/>
    <property type="project" value="UniProtKB-KW"/>
</dbReference>